<reference evidence="2" key="1">
    <citation type="submission" date="2016-10" db="EMBL/GenBank/DDBJ databases">
        <authorList>
            <person name="Varghese N."/>
            <person name="Submissions S."/>
        </authorList>
    </citation>
    <scope>NUCLEOTIDE SEQUENCE [LARGE SCALE GENOMIC DNA]</scope>
    <source>
        <strain evidence="2">XBD2006</strain>
    </source>
</reference>
<organism evidence="1 2">
    <name type="scientific">Butyrivibrio hungatei</name>
    <dbReference type="NCBI Taxonomy" id="185008"/>
    <lineage>
        <taxon>Bacteria</taxon>
        <taxon>Bacillati</taxon>
        <taxon>Bacillota</taxon>
        <taxon>Clostridia</taxon>
        <taxon>Lachnospirales</taxon>
        <taxon>Lachnospiraceae</taxon>
        <taxon>Butyrivibrio</taxon>
    </lineage>
</organism>
<sequence length="175" mass="19974">MRTKHVVVLPYDEKWKQDFVDIKNEIDEALGICALAVEHVGSTSVEGLASKPIIDIDVVVKPGDVEYAIGALKSIGYIHEGNLGIEGREAFSYEGKEHLLTHHLYVCPEDSTELKRHLAFRDYLRTHQAEREKYGNIKLEAAKLYPEDIDKYIEYKSPIIEEIYADVMRLEKNNG</sequence>
<evidence type="ECO:0000313" key="2">
    <source>
        <dbReference type="Proteomes" id="UP000183047"/>
    </source>
</evidence>
<dbReference type="AlphaFoldDB" id="A0A1G5FB78"/>
<dbReference type="InterPro" id="IPR043519">
    <property type="entry name" value="NT_sf"/>
</dbReference>
<keyword evidence="2" id="KW-1185">Reference proteome</keyword>
<protein>
    <submittedName>
        <fullName evidence="1">GrpB domain, predicted nucleotidyltransferase, UPF0157 family</fullName>
    </submittedName>
</protein>
<dbReference type="OrthoDB" id="9799092at2"/>
<name>A0A1G5FB78_9FIRM</name>
<dbReference type="RefSeq" id="WP_074462813.1">
    <property type="nucleotide sequence ID" value="NZ_FMUR01000014.1"/>
</dbReference>
<keyword evidence="1" id="KW-0808">Transferase</keyword>
<dbReference type="PANTHER" id="PTHR34822">
    <property type="entry name" value="GRPB DOMAIN PROTEIN (AFU_ORTHOLOGUE AFUA_1G01530)"/>
    <property type="match status" value="1"/>
</dbReference>
<dbReference type="PANTHER" id="PTHR34822:SF1">
    <property type="entry name" value="GRPB FAMILY PROTEIN"/>
    <property type="match status" value="1"/>
</dbReference>
<dbReference type="GO" id="GO:0016740">
    <property type="term" value="F:transferase activity"/>
    <property type="evidence" value="ECO:0007669"/>
    <property type="project" value="UniProtKB-KW"/>
</dbReference>
<dbReference type="EMBL" id="FMUR01000014">
    <property type="protein sequence ID" value="SCY36509.1"/>
    <property type="molecule type" value="Genomic_DNA"/>
</dbReference>
<dbReference type="InterPro" id="IPR007344">
    <property type="entry name" value="GrpB/CoaE"/>
</dbReference>
<dbReference type="Gene3D" id="3.30.460.10">
    <property type="entry name" value="Beta Polymerase, domain 2"/>
    <property type="match status" value="1"/>
</dbReference>
<dbReference type="SUPFAM" id="SSF81301">
    <property type="entry name" value="Nucleotidyltransferase"/>
    <property type="match status" value="1"/>
</dbReference>
<gene>
    <name evidence="1" type="ORF">SAMN02910451_02336</name>
</gene>
<dbReference type="Pfam" id="PF04229">
    <property type="entry name" value="GrpB"/>
    <property type="match status" value="1"/>
</dbReference>
<proteinExistence type="predicted"/>
<accession>A0A1G5FB78</accession>
<dbReference type="Proteomes" id="UP000183047">
    <property type="component" value="Unassembled WGS sequence"/>
</dbReference>
<evidence type="ECO:0000313" key="1">
    <source>
        <dbReference type="EMBL" id="SCY36509.1"/>
    </source>
</evidence>